<accession>A0A242NT76</accession>
<keyword evidence="5 6" id="KW-0472">Membrane</keyword>
<dbReference type="GO" id="GO:0005886">
    <property type="term" value="C:plasma membrane"/>
    <property type="evidence" value="ECO:0007669"/>
    <property type="project" value="UniProtKB-SubCell"/>
</dbReference>
<dbReference type="RefSeq" id="WP_065651495.1">
    <property type="nucleotide sequence ID" value="NZ_NASD01000002.1"/>
</dbReference>
<reference evidence="7 8" key="1">
    <citation type="submission" date="2017-03" db="EMBL/GenBank/DDBJ databases">
        <title>Comparative genomics of honeybee gut symbionts reveal geographically distinct and subgroup specific antibiotic resistance.</title>
        <authorList>
            <person name="Ludvigsen J."/>
            <person name="Porcellato D."/>
            <person name="Labee-Lund T.M."/>
            <person name="Amdam G.V."/>
            <person name="Rudi K."/>
        </authorList>
    </citation>
    <scope>NUCLEOTIDE SEQUENCE [LARGE SCALE GENOMIC DNA]</scope>
    <source>
        <strain evidence="7 8">A-4-12</strain>
    </source>
</reference>
<dbReference type="OrthoDB" id="7021040at2"/>
<dbReference type="Proteomes" id="UP000194968">
    <property type="component" value="Unassembled WGS sequence"/>
</dbReference>
<dbReference type="EMBL" id="NASK01000099">
    <property type="protein sequence ID" value="OTQ48882.1"/>
    <property type="molecule type" value="Genomic_DNA"/>
</dbReference>
<dbReference type="AlphaFoldDB" id="A0A242NT76"/>
<gene>
    <name evidence="7" type="ORF">B6D06_08120</name>
</gene>
<proteinExistence type="predicted"/>
<sequence length="129" mass="14477">MKKFYIIGFVLLLFFDTFGQTFFKLTAISALPFEANMSWLLRIFSHGWAYLVMVGYAGAFITWMVLLKKAPVGPAFAASHLQLVTVMFVSVVAFNEQITLTRLLGALSIIVGIVFLALAEQRLHRKSVE</sequence>
<dbReference type="Gene3D" id="1.10.3730.20">
    <property type="match status" value="1"/>
</dbReference>
<feature type="transmembrane region" description="Helical" evidence="6">
    <location>
        <begin position="43"/>
        <end position="67"/>
    </location>
</feature>
<feature type="transmembrane region" description="Helical" evidence="6">
    <location>
        <begin position="100"/>
        <end position="119"/>
    </location>
</feature>
<dbReference type="PANTHER" id="PTHR30561">
    <property type="entry name" value="SMR FAMILY PROTON-DEPENDENT DRUG EFFLUX TRANSPORTER SUGE"/>
    <property type="match status" value="1"/>
</dbReference>
<keyword evidence="3 6" id="KW-0812">Transmembrane</keyword>
<comment type="subcellular location">
    <subcellularLocation>
        <location evidence="1">Cell membrane</location>
        <topology evidence="1">Multi-pass membrane protein</topology>
    </subcellularLocation>
</comment>
<dbReference type="SUPFAM" id="SSF103481">
    <property type="entry name" value="Multidrug resistance efflux transporter EmrE"/>
    <property type="match status" value="1"/>
</dbReference>
<name>A0A242NT76_9GAMM</name>
<organism evidence="7 8">
    <name type="scientific">Gilliamella apis</name>
    <dbReference type="NCBI Taxonomy" id="1970738"/>
    <lineage>
        <taxon>Bacteria</taxon>
        <taxon>Pseudomonadati</taxon>
        <taxon>Pseudomonadota</taxon>
        <taxon>Gammaproteobacteria</taxon>
        <taxon>Orbales</taxon>
        <taxon>Orbaceae</taxon>
        <taxon>Gilliamella</taxon>
    </lineage>
</organism>
<dbReference type="InterPro" id="IPR000390">
    <property type="entry name" value="Small_drug/metabolite_transptr"/>
</dbReference>
<evidence type="ECO:0000256" key="6">
    <source>
        <dbReference type="SAM" id="Phobius"/>
    </source>
</evidence>
<dbReference type="InterPro" id="IPR037185">
    <property type="entry name" value="EmrE-like"/>
</dbReference>
<feature type="transmembrane region" description="Helical" evidence="6">
    <location>
        <begin position="74"/>
        <end position="94"/>
    </location>
</feature>
<evidence type="ECO:0000256" key="3">
    <source>
        <dbReference type="ARBA" id="ARBA00022692"/>
    </source>
</evidence>
<evidence type="ECO:0000256" key="5">
    <source>
        <dbReference type="ARBA" id="ARBA00023136"/>
    </source>
</evidence>
<keyword evidence="4 6" id="KW-1133">Transmembrane helix</keyword>
<evidence type="ECO:0000256" key="4">
    <source>
        <dbReference type="ARBA" id="ARBA00022989"/>
    </source>
</evidence>
<protein>
    <submittedName>
        <fullName evidence="7">EamA family transporter</fullName>
    </submittedName>
</protein>
<evidence type="ECO:0000256" key="1">
    <source>
        <dbReference type="ARBA" id="ARBA00004651"/>
    </source>
</evidence>
<evidence type="ECO:0000313" key="7">
    <source>
        <dbReference type="EMBL" id="OTQ48882.1"/>
    </source>
</evidence>
<dbReference type="GO" id="GO:0022857">
    <property type="term" value="F:transmembrane transporter activity"/>
    <property type="evidence" value="ECO:0007669"/>
    <property type="project" value="InterPro"/>
</dbReference>
<dbReference type="PANTHER" id="PTHR30561:SF9">
    <property type="entry name" value="4-AMINO-4-DEOXY-L-ARABINOSE-PHOSPHOUNDECAPRENOL FLIPPASE SUBUNIT ARNF-RELATED"/>
    <property type="match status" value="1"/>
</dbReference>
<evidence type="ECO:0000313" key="8">
    <source>
        <dbReference type="Proteomes" id="UP000194968"/>
    </source>
</evidence>
<evidence type="ECO:0000256" key="2">
    <source>
        <dbReference type="ARBA" id="ARBA00022475"/>
    </source>
</evidence>
<keyword evidence="2" id="KW-1003">Cell membrane</keyword>
<comment type="caution">
    <text evidence="7">The sequence shown here is derived from an EMBL/GenBank/DDBJ whole genome shotgun (WGS) entry which is preliminary data.</text>
</comment>